<keyword evidence="3" id="KW-0288">FMN</keyword>
<evidence type="ECO:0000313" key="7">
    <source>
        <dbReference type="EMBL" id="MBP1931446.1"/>
    </source>
</evidence>
<dbReference type="RefSeq" id="WP_209809507.1">
    <property type="nucleotide sequence ID" value="NZ_JAGGKT010000002.1"/>
</dbReference>
<keyword evidence="5" id="KW-0560">Oxidoreductase</keyword>
<dbReference type="Pfam" id="PF00724">
    <property type="entry name" value="Oxidored_FMN"/>
    <property type="match status" value="1"/>
</dbReference>
<dbReference type="Proteomes" id="UP001519343">
    <property type="component" value="Unassembled WGS sequence"/>
</dbReference>
<sequence>MPNLFTPYQFKSLELKNRIVMPPMCQYSVTAKDGKPNDWHFVHYTSRAIGGTGLIIVEMTDVEPDGRITDFDLGIWSDDHIPAFSRIIEGCHQYGAKVGIQIAHAGRKAQDAPVPVSSTSKPFDSTFKQPKALTTDEVKEMVEKFRNAARRAVKAGVDTIELHGAHGYLIHQFHSPFINDRTDEYGEDRAKFGVEVIQAVKSEMPSEMPLIIRVSAREYVKGGYDVPYILDVCKRYQQAGVDIFHVSSGGEASLKEAGMGPHGRPGTHAGYQLPFAREIKENLQVPVIAVGKLEDYQLANSVVGNEEADMVAVGRGMLADPYWAIHAAVQLEQKLEVPTQYLRAF</sequence>
<comment type="cofactor">
    <cofactor evidence="1">
        <name>FMN</name>
        <dbReference type="ChEBI" id="CHEBI:58210"/>
    </cofactor>
</comment>
<dbReference type="PANTHER" id="PTHR43303:SF4">
    <property type="entry name" value="NADPH DEHYDROGENASE C23G7.10C-RELATED"/>
    <property type="match status" value="1"/>
</dbReference>
<accession>A0ABS4GMG8</accession>
<evidence type="ECO:0000256" key="1">
    <source>
        <dbReference type="ARBA" id="ARBA00001917"/>
    </source>
</evidence>
<dbReference type="CDD" id="cd02932">
    <property type="entry name" value="OYE_YqiM_FMN"/>
    <property type="match status" value="1"/>
</dbReference>
<reference evidence="7 8" key="1">
    <citation type="submission" date="2021-03" db="EMBL/GenBank/DDBJ databases">
        <title>Genomic Encyclopedia of Type Strains, Phase IV (KMG-IV): sequencing the most valuable type-strain genomes for metagenomic binning, comparative biology and taxonomic classification.</title>
        <authorList>
            <person name="Goeker M."/>
        </authorList>
    </citation>
    <scope>NUCLEOTIDE SEQUENCE [LARGE SCALE GENOMIC DNA]</scope>
    <source>
        <strain evidence="7 8">DSM 24738</strain>
    </source>
</reference>
<feature type="domain" description="NADH:flavin oxidoreductase/NADH oxidase N-terminal" evidence="6">
    <location>
        <begin position="3"/>
        <end position="332"/>
    </location>
</feature>
<dbReference type="PANTHER" id="PTHR43303">
    <property type="entry name" value="NADPH DEHYDROGENASE C23G7.10C-RELATED"/>
    <property type="match status" value="1"/>
</dbReference>
<evidence type="ECO:0000256" key="2">
    <source>
        <dbReference type="ARBA" id="ARBA00022630"/>
    </source>
</evidence>
<dbReference type="InterPro" id="IPR013785">
    <property type="entry name" value="Aldolase_TIM"/>
</dbReference>
<dbReference type="SUPFAM" id="SSF51395">
    <property type="entry name" value="FMN-linked oxidoreductases"/>
    <property type="match status" value="1"/>
</dbReference>
<dbReference type="EMBL" id="JAGGKT010000002">
    <property type="protein sequence ID" value="MBP1931446.1"/>
    <property type="molecule type" value="Genomic_DNA"/>
</dbReference>
<keyword evidence="2" id="KW-0285">Flavoprotein</keyword>
<keyword evidence="4" id="KW-0521">NADP</keyword>
<evidence type="ECO:0000256" key="5">
    <source>
        <dbReference type="ARBA" id="ARBA00023002"/>
    </source>
</evidence>
<dbReference type="Gene3D" id="3.20.20.70">
    <property type="entry name" value="Aldolase class I"/>
    <property type="match status" value="1"/>
</dbReference>
<evidence type="ECO:0000256" key="3">
    <source>
        <dbReference type="ARBA" id="ARBA00022643"/>
    </source>
</evidence>
<evidence type="ECO:0000313" key="8">
    <source>
        <dbReference type="Proteomes" id="UP001519343"/>
    </source>
</evidence>
<evidence type="ECO:0000256" key="4">
    <source>
        <dbReference type="ARBA" id="ARBA00022857"/>
    </source>
</evidence>
<keyword evidence="8" id="KW-1185">Reference proteome</keyword>
<dbReference type="InterPro" id="IPR001155">
    <property type="entry name" value="OxRdtase_FMN_N"/>
</dbReference>
<protein>
    <submittedName>
        <fullName evidence="7">2,4-dienoyl-CoA reductase-like NADH-dependent reductase (Old Yellow Enzyme family)</fullName>
    </submittedName>
</protein>
<dbReference type="InterPro" id="IPR044152">
    <property type="entry name" value="YqjM-like"/>
</dbReference>
<name>A0ABS4GMG8_9BACL</name>
<comment type="caution">
    <text evidence="7">The sequence shown here is derived from an EMBL/GenBank/DDBJ whole genome shotgun (WGS) entry which is preliminary data.</text>
</comment>
<evidence type="ECO:0000259" key="6">
    <source>
        <dbReference type="Pfam" id="PF00724"/>
    </source>
</evidence>
<gene>
    <name evidence="7" type="ORF">J2Z37_001443</name>
</gene>
<organism evidence="7 8">
    <name type="scientific">Ammoniphilus resinae</name>
    <dbReference type="NCBI Taxonomy" id="861532"/>
    <lineage>
        <taxon>Bacteria</taxon>
        <taxon>Bacillati</taxon>
        <taxon>Bacillota</taxon>
        <taxon>Bacilli</taxon>
        <taxon>Bacillales</taxon>
        <taxon>Paenibacillaceae</taxon>
        <taxon>Aneurinibacillus group</taxon>
        <taxon>Ammoniphilus</taxon>
    </lineage>
</organism>
<proteinExistence type="predicted"/>